<proteinExistence type="predicted"/>
<feature type="compositionally biased region" description="Low complexity" evidence="1">
    <location>
        <begin position="63"/>
        <end position="76"/>
    </location>
</feature>
<gene>
    <name evidence="2" type="ORF">HD556DRAFT_1441422</name>
</gene>
<name>A0A9P7AU80_9AGAM</name>
<evidence type="ECO:0000256" key="1">
    <source>
        <dbReference type="SAM" id="MobiDB-lite"/>
    </source>
</evidence>
<organism evidence="2 3">
    <name type="scientific">Suillus plorans</name>
    <dbReference type="NCBI Taxonomy" id="116603"/>
    <lineage>
        <taxon>Eukaryota</taxon>
        <taxon>Fungi</taxon>
        <taxon>Dikarya</taxon>
        <taxon>Basidiomycota</taxon>
        <taxon>Agaricomycotina</taxon>
        <taxon>Agaricomycetes</taxon>
        <taxon>Agaricomycetidae</taxon>
        <taxon>Boletales</taxon>
        <taxon>Suillineae</taxon>
        <taxon>Suillaceae</taxon>
        <taxon>Suillus</taxon>
    </lineage>
</organism>
<reference evidence="2" key="1">
    <citation type="journal article" date="2020" name="New Phytol.">
        <title>Comparative genomics reveals dynamic genome evolution in host specialist ectomycorrhizal fungi.</title>
        <authorList>
            <person name="Lofgren L.A."/>
            <person name="Nguyen N.H."/>
            <person name="Vilgalys R."/>
            <person name="Ruytinx J."/>
            <person name="Liao H.L."/>
            <person name="Branco S."/>
            <person name="Kuo A."/>
            <person name="LaButti K."/>
            <person name="Lipzen A."/>
            <person name="Andreopoulos W."/>
            <person name="Pangilinan J."/>
            <person name="Riley R."/>
            <person name="Hundley H."/>
            <person name="Na H."/>
            <person name="Barry K."/>
            <person name="Grigoriev I.V."/>
            <person name="Stajich J.E."/>
            <person name="Kennedy P.G."/>
        </authorList>
    </citation>
    <scope>NUCLEOTIDE SEQUENCE</scope>
    <source>
        <strain evidence="2">S12</strain>
    </source>
</reference>
<dbReference type="Proteomes" id="UP000719766">
    <property type="component" value="Unassembled WGS sequence"/>
</dbReference>
<dbReference type="EMBL" id="JABBWE010000018">
    <property type="protein sequence ID" value="KAG1796730.1"/>
    <property type="molecule type" value="Genomic_DNA"/>
</dbReference>
<dbReference type="GeneID" id="64600062"/>
<dbReference type="RefSeq" id="XP_041162087.1">
    <property type="nucleotide sequence ID" value="XM_041306298.1"/>
</dbReference>
<comment type="caution">
    <text evidence="2">The sequence shown here is derived from an EMBL/GenBank/DDBJ whole genome shotgun (WGS) entry which is preliminary data.</text>
</comment>
<sequence>MSLVLSSASQFQSSVFAFNLTVPQPTITLSTQVAPPFQFSIPASTAVTVSLESHPVTSFPTESPLDSSPDGLSSHRGSSRSRSPDIDSLVVQALHMQAPVVSP</sequence>
<evidence type="ECO:0000313" key="3">
    <source>
        <dbReference type="Proteomes" id="UP000719766"/>
    </source>
</evidence>
<protein>
    <submittedName>
        <fullName evidence="2">Uncharacterized protein</fullName>
    </submittedName>
</protein>
<accession>A0A9P7AU80</accession>
<feature type="compositionally biased region" description="Polar residues" evidence="1">
    <location>
        <begin position="52"/>
        <end position="61"/>
    </location>
</feature>
<feature type="region of interest" description="Disordered" evidence="1">
    <location>
        <begin position="52"/>
        <end position="88"/>
    </location>
</feature>
<evidence type="ECO:0000313" key="2">
    <source>
        <dbReference type="EMBL" id="KAG1796730.1"/>
    </source>
</evidence>
<dbReference type="AlphaFoldDB" id="A0A9P7AU80"/>
<keyword evidence="3" id="KW-1185">Reference proteome</keyword>